<sequence>NANTQTNDHNTCDKDQEESTYTLTNAAPQTNDHNTWWYNRIVRWFNQLDVTGGPGVMTTTSGTNLLLGTNQALNKDYKNTGYDKGHLYPCCNNCDQKQQESTFTLTNAAPQRNADNIQWYHQVEKLQQNINTLCSKNTAYVVTGVIPGNNVIKGGVNIPIRFWSAYCCRDVNNKNQYISQGYTLEMTGVGKSKATYPTVAQLNTDLTAMYNTFKVFGTIPGCS</sequence>
<dbReference type="GO" id="GO:0016787">
    <property type="term" value="F:hydrolase activity"/>
    <property type="evidence" value="ECO:0007669"/>
    <property type="project" value="InterPro"/>
</dbReference>
<dbReference type="SMART" id="SM00892">
    <property type="entry name" value="Endonuclease_NS"/>
    <property type="match status" value="1"/>
</dbReference>
<evidence type="ECO:0000313" key="4">
    <source>
        <dbReference type="Proteomes" id="UP000823561"/>
    </source>
</evidence>
<dbReference type="Gene3D" id="3.40.570.10">
    <property type="entry name" value="Extracellular Endonuclease, subunit A"/>
    <property type="match status" value="1"/>
</dbReference>
<evidence type="ECO:0000259" key="1">
    <source>
        <dbReference type="SMART" id="SM00477"/>
    </source>
</evidence>
<proteinExistence type="predicted"/>
<name>A0AAV6GR65_9TELE</name>
<dbReference type="InterPro" id="IPR001604">
    <property type="entry name" value="Endo_G_ENPP1-like_dom"/>
</dbReference>
<dbReference type="EMBL" id="JADWDJ010000007">
    <property type="protein sequence ID" value="KAG5277698.1"/>
    <property type="molecule type" value="Genomic_DNA"/>
</dbReference>
<feature type="domain" description="ENPP1-3/EXOG-like endonuclease/phosphodiesterase" evidence="1">
    <location>
        <begin position="31"/>
        <end position="205"/>
    </location>
</feature>
<dbReference type="Proteomes" id="UP000823561">
    <property type="component" value="Chromosome 7"/>
</dbReference>
<dbReference type="PANTHER" id="PTHR21472">
    <property type="entry name" value="ENDONUCLEASE DOMAIN-CONTAINING 1 PROTEIN ENDOD1"/>
    <property type="match status" value="1"/>
</dbReference>
<protein>
    <submittedName>
        <fullName evidence="3">Uncharacterized protein</fullName>
    </submittedName>
</protein>
<dbReference type="InterPro" id="IPR039015">
    <property type="entry name" value="ENDOD1"/>
</dbReference>
<feature type="non-terminal residue" evidence="3">
    <location>
        <position position="1"/>
    </location>
</feature>
<dbReference type="GO" id="GO:0003676">
    <property type="term" value="F:nucleic acid binding"/>
    <property type="evidence" value="ECO:0007669"/>
    <property type="project" value="InterPro"/>
</dbReference>
<dbReference type="Pfam" id="PF01223">
    <property type="entry name" value="Endonuclease_NS"/>
    <property type="match status" value="1"/>
</dbReference>
<gene>
    <name evidence="3" type="ORF">AALO_G00090400</name>
</gene>
<keyword evidence="4" id="KW-1185">Reference proteome</keyword>
<accession>A0AAV6GR65</accession>
<dbReference type="InterPro" id="IPR020821">
    <property type="entry name" value="ENPP1-3/EXOG-like_nuc-like"/>
</dbReference>
<dbReference type="SMART" id="SM00477">
    <property type="entry name" value="NUC"/>
    <property type="match status" value="1"/>
</dbReference>
<dbReference type="SUPFAM" id="SSF54060">
    <property type="entry name" value="His-Me finger endonucleases"/>
    <property type="match status" value="1"/>
</dbReference>
<dbReference type="InterPro" id="IPR044925">
    <property type="entry name" value="His-Me_finger_sf"/>
</dbReference>
<dbReference type="PANTHER" id="PTHR21472:SF30">
    <property type="entry name" value="ENDONUCLEASE DOMAIN-CONTAINING 1 PROTEIN-RELATED"/>
    <property type="match status" value="1"/>
</dbReference>
<reference evidence="3" key="1">
    <citation type="submission" date="2020-10" db="EMBL/GenBank/DDBJ databases">
        <title>Chromosome-scale genome assembly of the Allis shad, Alosa alosa.</title>
        <authorList>
            <person name="Margot Z."/>
            <person name="Christophe K."/>
            <person name="Cabau C."/>
            <person name="Louis A."/>
            <person name="Berthelot C."/>
            <person name="Parey E."/>
            <person name="Roest Crollius H."/>
            <person name="Montfort J."/>
            <person name="Robinson-Rechavi M."/>
            <person name="Bucao C."/>
            <person name="Bouchez O."/>
            <person name="Gislard M."/>
            <person name="Lluch J."/>
            <person name="Milhes M."/>
            <person name="Lampietro C."/>
            <person name="Lopez Roques C."/>
            <person name="Donnadieu C."/>
            <person name="Braasch I."/>
            <person name="Desvignes T."/>
            <person name="Postlethwait J."/>
            <person name="Bobe J."/>
            <person name="Guiguen Y."/>
        </authorList>
    </citation>
    <scope>NUCLEOTIDE SEQUENCE</scope>
    <source>
        <strain evidence="3">M-15738</strain>
        <tissue evidence="3">Blood</tissue>
    </source>
</reference>
<comment type="caution">
    <text evidence="3">The sequence shown here is derived from an EMBL/GenBank/DDBJ whole genome shotgun (WGS) entry which is preliminary data.</text>
</comment>
<evidence type="ECO:0000313" key="3">
    <source>
        <dbReference type="EMBL" id="KAG5277698.1"/>
    </source>
</evidence>
<evidence type="ECO:0000259" key="2">
    <source>
        <dbReference type="SMART" id="SM00892"/>
    </source>
</evidence>
<dbReference type="AlphaFoldDB" id="A0AAV6GR65"/>
<feature type="domain" description="DNA/RNA non-specific endonuclease/pyrophosphatase/phosphodiesterase" evidence="2">
    <location>
        <begin position="30"/>
        <end position="213"/>
    </location>
</feature>
<organism evidence="3 4">
    <name type="scientific">Alosa alosa</name>
    <name type="common">allis shad</name>
    <dbReference type="NCBI Taxonomy" id="278164"/>
    <lineage>
        <taxon>Eukaryota</taxon>
        <taxon>Metazoa</taxon>
        <taxon>Chordata</taxon>
        <taxon>Craniata</taxon>
        <taxon>Vertebrata</taxon>
        <taxon>Euteleostomi</taxon>
        <taxon>Actinopterygii</taxon>
        <taxon>Neopterygii</taxon>
        <taxon>Teleostei</taxon>
        <taxon>Clupei</taxon>
        <taxon>Clupeiformes</taxon>
        <taxon>Clupeoidei</taxon>
        <taxon>Clupeidae</taxon>
        <taxon>Alosa</taxon>
    </lineage>
</organism>
<dbReference type="GO" id="GO:0046872">
    <property type="term" value="F:metal ion binding"/>
    <property type="evidence" value="ECO:0007669"/>
    <property type="project" value="InterPro"/>
</dbReference>
<dbReference type="InterPro" id="IPR044929">
    <property type="entry name" value="DNA/RNA_non-sp_Endonuclease_sf"/>
</dbReference>